<evidence type="ECO:0000256" key="2">
    <source>
        <dbReference type="ARBA" id="ARBA00022801"/>
    </source>
</evidence>
<dbReference type="GO" id="GO:0005524">
    <property type="term" value="F:ATP binding"/>
    <property type="evidence" value="ECO:0007669"/>
    <property type="project" value="UniProtKB-KW"/>
</dbReference>
<evidence type="ECO:0000256" key="1">
    <source>
        <dbReference type="ARBA" id="ARBA00022741"/>
    </source>
</evidence>
<dbReference type="GO" id="GO:0004386">
    <property type="term" value="F:helicase activity"/>
    <property type="evidence" value="ECO:0007669"/>
    <property type="project" value="UniProtKB-KW"/>
</dbReference>
<name>T1A7Y5_9ZZZZ</name>
<proteinExistence type="predicted"/>
<evidence type="ECO:0000256" key="3">
    <source>
        <dbReference type="ARBA" id="ARBA00022806"/>
    </source>
</evidence>
<dbReference type="GO" id="GO:0016787">
    <property type="term" value="F:hydrolase activity"/>
    <property type="evidence" value="ECO:0007669"/>
    <property type="project" value="UniProtKB-KW"/>
</dbReference>
<keyword evidence="1" id="KW-0547">Nucleotide-binding</keyword>
<evidence type="ECO:0000313" key="7">
    <source>
        <dbReference type="EMBL" id="EQD37965.1"/>
    </source>
</evidence>
<reference evidence="7" key="1">
    <citation type="submission" date="2013-08" db="EMBL/GenBank/DDBJ databases">
        <authorList>
            <person name="Mendez C."/>
            <person name="Richter M."/>
            <person name="Ferrer M."/>
            <person name="Sanchez J."/>
        </authorList>
    </citation>
    <scope>NUCLEOTIDE SEQUENCE</scope>
</reference>
<dbReference type="InterPro" id="IPR054712">
    <property type="entry name" value="Cas3-like_dom"/>
</dbReference>
<dbReference type="Gene3D" id="3.40.50.300">
    <property type="entry name" value="P-loop containing nucleotide triphosphate hydrolases"/>
    <property type="match status" value="1"/>
</dbReference>
<evidence type="ECO:0000259" key="6">
    <source>
        <dbReference type="Pfam" id="PF22590"/>
    </source>
</evidence>
<evidence type="ECO:0000256" key="4">
    <source>
        <dbReference type="ARBA" id="ARBA00022840"/>
    </source>
</evidence>
<organism evidence="7">
    <name type="scientific">mine drainage metagenome</name>
    <dbReference type="NCBI Taxonomy" id="410659"/>
    <lineage>
        <taxon>unclassified sequences</taxon>
        <taxon>metagenomes</taxon>
        <taxon>ecological metagenomes</taxon>
    </lineage>
</organism>
<comment type="caution">
    <text evidence="7">The sequence shown here is derived from an EMBL/GenBank/DDBJ whole genome shotgun (WGS) entry which is preliminary data.</text>
</comment>
<evidence type="ECO:0000256" key="5">
    <source>
        <dbReference type="ARBA" id="ARBA00023118"/>
    </source>
</evidence>
<gene>
    <name evidence="7" type="ORF">B1A_17295</name>
</gene>
<keyword evidence="5" id="KW-0051">Antiviral defense</keyword>
<feature type="non-terminal residue" evidence="7">
    <location>
        <position position="1"/>
    </location>
</feature>
<dbReference type="EMBL" id="AUZX01012725">
    <property type="protein sequence ID" value="EQD37965.1"/>
    <property type="molecule type" value="Genomic_DNA"/>
</dbReference>
<protein>
    <submittedName>
        <fullName evidence="7">Atp-dependent rna helicase related protein</fullName>
    </submittedName>
</protein>
<feature type="non-terminal residue" evidence="7">
    <location>
        <position position="160"/>
    </location>
</feature>
<keyword evidence="4" id="KW-0067">ATP-binding</keyword>
<sequence length="160" mass="17087">AKPEAEVVLLHSRFRPGDRQRHVAKALEPPDASGPGLVVISTQVVEAGVDISAATLVTDAAPWPSVVQRAGRCNRDGLASSARLLWLPVSGSDLGPYRAEDVEAASRELDRLEGIPVTPVSLRERKVAVTCPVYQVLRKVDLLGLFDTAPDMSGNDVDIS</sequence>
<dbReference type="AlphaFoldDB" id="T1A7Y5"/>
<accession>T1A7Y5</accession>
<dbReference type="InterPro" id="IPR027417">
    <property type="entry name" value="P-loop_NTPase"/>
</dbReference>
<keyword evidence="2" id="KW-0378">Hydrolase</keyword>
<keyword evidence="3 7" id="KW-0347">Helicase</keyword>
<dbReference type="SUPFAM" id="SSF52540">
    <property type="entry name" value="P-loop containing nucleoside triphosphate hydrolases"/>
    <property type="match status" value="1"/>
</dbReference>
<dbReference type="GO" id="GO:0051607">
    <property type="term" value="P:defense response to virus"/>
    <property type="evidence" value="ECO:0007669"/>
    <property type="project" value="UniProtKB-KW"/>
</dbReference>
<dbReference type="Pfam" id="PF22590">
    <property type="entry name" value="Cas3-like_C_2"/>
    <property type="match status" value="1"/>
</dbReference>
<feature type="domain" description="CRISPR-associated nuclease/helicase Cas3" evidence="6">
    <location>
        <begin position="4"/>
        <end position="76"/>
    </location>
</feature>
<reference evidence="7" key="2">
    <citation type="journal article" date="2014" name="ISME J.">
        <title>Microbial stratification in low pH oxic and suboxic macroscopic growths along an acid mine drainage.</title>
        <authorList>
            <person name="Mendez-Garcia C."/>
            <person name="Mesa V."/>
            <person name="Sprenger R.R."/>
            <person name="Richter M."/>
            <person name="Diez M.S."/>
            <person name="Solano J."/>
            <person name="Bargiela R."/>
            <person name="Golyshina O.V."/>
            <person name="Manteca A."/>
            <person name="Ramos J.L."/>
            <person name="Gallego J.R."/>
            <person name="Llorente I."/>
            <person name="Martins Dos Santos V.A."/>
            <person name="Jensen O.N."/>
            <person name="Pelaez A.I."/>
            <person name="Sanchez J."/>
            <person name="Ferrer M."/>
        </authorList>
    </citation>
    <scope>NUCLEOTIDE SEQUENCE</scope>
</reference>